<keyword evidence="2" id="KW-0732">Signal</keyword>
<organism evidence="3 4">
    <name type="scientific">Paenibacillus albicereus</name>
    <dbReference type="NCBI Taxonomy" id="2726185"/>
    <lineage>
        <taxon>Bacteria</taxon>
        <taxon>Bacillati</taxon>
        <taxon>Bacillota</taxon>
        <taxon>Bacilli</taxon>
        <taxon>Bacillales</taxon>
        <taxon>Paenibacillaceae</taxon>
        <taxon>Paenibacillus</taxon>
    </lineage>
</organism>
<dbReference type="PANTHER" id="PTHR43649">
    <property type="entry name" value="ARABINOSE-BINDING PROTEIN-RELATED"/>
    <property type="match status" value="1"/>
</dbReference>
<dbReference type="Gene3D" id="3.40.190.10">
    <property type="entry name" value="Periplasmic binding protein-like II"/>
    <property type="match status" value="2"/>
</dbReference>
<keyword evidence="4" id="KW-1185">Reference proteome</keyword>
<reference evidence="3 4" key="1">
    <citation type="submission" date="2020-04" db="EMBL/GenBank/DDBJ databases">
        <title>Novel Paenibacillus strain UniB2 isolated from commercial digestive syrup.</title>
        <authorList>
            <person name="Thorat V."/>
            <person name="Kirdat K."/>
            <person name="Tiwarekar B."/>
            <person name="Yadav A."/>
        </authorList>
    </citation>
    <scope>NUCLEOTIDE SEQUENCE [LARGE SCALE GENOMIC DNA]</scope>
    <source>
        <strain evidence="3 4">UniB2</strain>
    </source>
</reference>
<gene>
    <name evidence="3" type="ORF">HGI30_05710</name>
</gene>
<evidence type="ECO:0000256" key="2">
    <source>
        <dbReference type="SAM" id="SignalP"/>
    </source>
</evidence>
<evidence type="ECO:0000256" key="1">
    <source>
        <dbReference type="SAM" id="MobiDB-lite"/>
    </source>
</evidence>
<dbReference type="RefSeq" id="WP_168906761.1">
    <property type="nucleotide sequence ID" value="NZ_CP051428.1"/>
</dbReference>
<name>A0A6H2GUM5_9BACL</name>
<dbReference type="InterPro" id="IPR006059">
    <property type="entry name" value="SBP"/>
</dbReference>
<feature type="compositionally biased region" description="Low complexity" evidence="1">
    <location>
        <begin position="38"/>
        <end position="53"/>
    </location>
</feature>
<dbReference type="AlphaFoldDB" id="A0A6H2GUM5"/>
<feature type="signal peptide" evidence="2">
    <location>
        <begin position="1"/>
        <end position="20"/>
    </location>
</feature>
<dbReference type="KEGG" id="palr:HGI30_05710"/>
<feature type="region of interest" description="Disordered" evidence="1">
    <location>
        <begin position="34"/>
        <end position="53"/>
    </location>
</feature>
<dbReference type="SUPFAM" id="SSF53850">
    <property type="entry name" value="Periplasmic binding protein-like II"/>
    <property type="match status" value="1"/>
</dbReference>
<protein>
    <submittedName>
        <fullName evidence="3">Extracellular solute-binding protein</fullName>
    </submittedName>
</protein>
<dbReference type="PROSITE" id="PS51257">
    <property type="entry name" value="PROKAR_LIPOPROTEIN"/>
    <property type="match status" value="1"/>
</dbReference>
<dbReference type="PANTHER" id="PTHR43649:SF12">
    <property type="entry name" value="DIACETYLCHITOBIOSE BINDING PROTEIN DASA"/>
    <property type="match status" value="1"/>
</dbReference>
<proteinExistence type="predicted"/>
<dbReference type="CDD" id="cd13582">
    <property type="entry name" value="PBP2_AlgQ_like_3"/>
    <property type="match status" value="1"/>
</dbReference>
<dbReference type="EMBL" id="CP051428">
    <property type="protein sequence ID" value="QJC51107.1"/>
    <property type="molecule type" value="Genomic_DNA"/>
</dbReference>
<evidence type="ECO:0000313" key="4">
    <source>
        <dbReference type="Proteomes" id="UP000502136"/>
    </source>
</evidence>
<evidence type="ECO:0000313" key="3">
    <source>
        <dbReference type="EMBL" id="QJC51107.1"/>
    </source>
</evidence>
<dbReference type="Proteomes" id="UP000502136">
    <property type="component" value="Chromosome"/>
</dbReference>
<feature type="chain" id="PRO_5039429760" evidence="2">
    <location>
        <begin position="21"/>
        <end position="573"/>
    </location>
</feature>
<sequence length="573" mass="63386">MVKTKKSLLVLAVAMATALAGCSGGNGGNAGNAGNSGGSAAPEASANAGSGGEAAAAKEPATFTYFNAGAQVPNIDSNKTKIGKLLEEQTGVNFKLQYPVGDVNTKIGTMIASGDYPDVLSPDTAIDKVLDAKAFIPLNELIEKHGPNLQRVYGPYMNLMKAEDGNIYFLPFSPVVGEYISNPTIEQGAFFIQRRVLKEAGYPKIKTLDEYFDLIETYQANNAGEKLTGFTSLIYDWRTMGIFNPPMHLAGYPNDGDVIVDMASHEAKAYSNTDNTKNWLKKLNEVNSKGIYDESSFVNNYDQYLAKISSGSVLGFFDYGWQVNQALQNIKKTGNDDIDYMPLPIVFDGVEKDQYLDPPSFVNNRGVGITTSAKDPVRIIEFFDNMLKEENQVLIQWGVKGEEYEVDDKGRYYRTPEQIEMLKDNKTQESIGFSYFNYSWPMYGGGSTLSDGNSFNAGRQPEVAQASFTEGDKLILEKYGAKTFSDLFAKPDERPWYPAWSISLEQGSPAQIFTQKSKDLKLKYFSKLVLAKPEQFDGIWEDYLKEFNKLDVKAYEDTMTKEVAAKIAKTQGN</sequence>
<dbReference type="Pfam" id="PF13416">
    <property type="entry name" value="SBP_bac_8"/>
    <property type="match status" value="1"/>
</dbReference>
<accession>A0A6H2GUM5</accession>
<dbReference type="InterPro" id="IPR050490">
    <property type="entry name" value="Bact_solute-bd_prot1"/>
</dbReference>